<evidence type="ECO:0000313" key="1">
    <source>
        <dbReference type="EMBL" id="GAA4018456.1"/>
    </source>
</evidence>
<dbReference type="Pfam" id="PF14435">
    <property type="entry name" value="SUKH-4"/>
    <property type="match status" value="1"/>
</dbReference>
<accession>A0ABP7SYZ1</accession>
<reference evidence="2" key="1">
    <citation type="journal article" date="2019" name="Int. J. Syst. Evol. Microbiol.">
        <title>The Global Catalogue of Microorganisms (GCM) 10K type strain sequencing project: providing services to taxonomists for standard genome sequencing and annotation.</title>
        <authorList>
            <consortium name="The Broad Institute Genomics Platform"/>
            <consortium name="The Broad Institute Genome Sequencing Center for Infectious Disease"/>
            <person name="Wu L."/>
            <person name="Ma J."/>
        </authorList>
    </citation>
    <scope>NUCLEOTIDE SEQUENCE [LARGE SCALE GENOMIC DNA]</scope>
    <source>
        <strain evidence="2">JCM 16924</strain>
    </source>
</reference>
<comment type="caution">
    <text evidence="1">The sequence shown here is derived from an EMBL/GenBank/DDBJ whole genome shotgun (WGS) entry which is preliminary data.</text>
</comment>
<dbReference type="RefSeq" id="WP_266441783.1">
    <property type="nucleotide sequence ID" value="NZ_BAAAZX010000027.1"/>
</dbReference>
<protein>
    <recommendedName>
        <fullName evidence="3">SUKH-4 immunity protein</fullName>
    </recommendedName>
</protein>
<gene>
    <name evidence="1" type="ORF">GCM10022232_72860</name>
</gene>
<sequence length="160" mass="17958">MSPHHRYTPESLSSVRDANARRLLTEVGLPEDHLLFTATSPAERTVRANGSERRLLKLGQGGDYDEYCIDIDSGEIVSLNTEDSSVWHVNESASTFLQCLEEFATRFPYGDEETEPEVWEELAGQLGEALSRIDRTTLSEDPGFWHSLLHDVAIGDYAED</sequence>
<dbReference type="Proteomes" id="UP001500456">
    <property type="component" value="Unassembled WGS sequence"/>
</dbReference>
<keyword evidence="2" id="KW-1185">Reference proteome</keyword>
<evidence type="ECO:0008006" key="3">
    <source>
        <dbReference type="Google" id="ProtNLM"/>
    </source>
</evidence>
<dbReference type="EMBL" id="BAAAZX010000027">
    <property type="protein sequence ID" value="GAA4018456.1"/>
    <property type="molecule type" value="Genomic_DNA"/>
</dbReference>
<proteinExistence type="predicted"/>
<evidence type="ECO:0000313" key="2">
    <source>
        <dbReference type="Proteomes" id="UP001500456"/>
    </source>
</evidence>
<name>A0ABP7SYZ1_9ACTN</name>
<organism evidence="1 2">
    <name type="scientific">Streptomyces plumbiresistens</name>
    <dbReference type="NCBI Taxonomy" id="511811"/>
    <lineage>
        <taxon>Bacteria</taxon>
        <taxon>Bacillati</taxon>
        <taxon>Actinomycetota</taxon>
        <taxon>Actinomycetes</taxon>
        <taxon>Kitasatosporales</taxon>
        <taxon>Streptomycetaceae</taxon>
        <taxon>Streptomyces</taxon>
    </lineage>
</organism>
<dbReference type="InterPro" id="IPR025851">
    <property type="entry name" value="SUKH-4"/>
</dbReference>